<accession>A0A376DNC8</accession>
<dbReference type="AlphaFoldDB" id="A0A376DNC8"/>
<dbReference type="Proteomes" id="UP000255248">
    <property type="component" value="Unassembled WGS sequence"/>
</dbReference>
<gene>
    <name evidence="1" type="ORF">NCTC12121_03010</name>
</gene>
<evidence type="ECO:0000313" key="1">
    <source>
        <dbReference type="EMBL" id="STC91398.1"/>
    </source>
</evidence>
<sequence length="167" mass="18882">MTTVIIDQSGMPAGDAVIIPPDSQREPVIKNTFFFPDVEPRRIRDLMRLEYTVTTARMRDAICAGIAEVNAELVEFRERQMLLGFKTLDAVPAETIDGESVCCFHYLRAVSAMTAASLYERYRGYDASGKGEKKAESVEAVIDELWRDMRWSVSRLQGRPRCIVSQL</sequence>
<reference evidence="1 2" key="1">
    <citation type="submission" date="2018-06" db="EMBL/GenBank/DDBJ databases">
        <authorList>
            <consortium name="Pathogen Informatics"/>
            <person name="Doyle S."/>
        </authorList>
    </citation>
    <scope>NUCLEOTIDE SEQUENCE [LARGE SCALE GENOMIC DNA]</scope>
    <source>
        <strain evidence="1 2">NCTC12121</strain>
    </source>
</reference>
<name>A0A376DNC8_9GAMM</name>
<dbReference type="RefSeq" id="WP_024523585.1">
    <property type="nucleotide sequence ID" value="NZ_CP065626.1"/>
</dbReference>
<dbReference type="EMBL" id="UFXZ01000001">
    <property type="protein sequence ID" value="STC91398.1"/>
    <property type="molecule type" value="Genomic_DNA"/>
</dbReference>
<dbReference type="STRING" id="93378.A9798_14340"/>
<protein>
    <submittedName>
        <fullName evidence="1">Phage head completion protein (GPL)</fullName>
    </submittedName>
</protein>
<dbReference type="InterPro" id="IPR009225">
    <property type="entry name" value="Phage_head_completion_GpL"/>
</dbReference>
<organism evidence="1 2">
    <name type="scientific">Edwardsiella hoshinae</name>
    <dbReference type="NCBI Taxonomy" id="93378"/>
    <lineage>
        <taxon>Bacteria</taxon>
        <taxon>Pseudomonadati</taxon>
        <taxon>Pseudomonadota</taxon>
        <taxon>Gammaproteobacteria</taxon>
        <taxon>Enterobacterales</taxon>
        <taxon>Hafniaceae</taxon>
        <taxon>Edwardsiella</taxon>
    </lineage>
</organism>
<dbReference type="Pfam" id="PF05926">
    <property type="entry name" value="Phage_GPL"/>
    <property type="match status" value="1"/>
</dbReference>
<dbReference type="OrthoDB" id="6312934at2"/>
<evidence type="ECO:0000313" key="2">
    <source>
        <dbReference type="Proteomes" id="UP000255248"/>
    </source>
</evidence>
<proteinExistence type="predicted"/>